<dbReference type="InterPro" id="IPR003148">
    <property type="entry name" value="RCK_N"/>
</dbReference>
<keyword evidence="2" id="KW-0813">Transport</keyword>
<dbReference type="EMBL" id="CP036263">
    <property type="protein sequence ID" value="QDS98382.1"/>
    <property type="molecule type" value="Genomic_DNA"/>
</dbReference>
<evidence type="ECO:0000256" key="5">
    <source>
        <dbReference type="ARBA" id="ARBA00023027"/>
    </source>
</evidence>
<evidence type="ECO:0000256" key="3">
    <source>
        <dbReference type="ARBA" id="ARBA00022538"/>
    </source>
</evidence>
<reference evidence="9 10" key="1">
    <citation type="submission" date="2019-02" db="EMBL/GenBank/DDBJ databases">
        <title>Deep-cultivation of Planctomycetes and their phenomic and genomic characterization uncovers novel biology.</title>
        <authorList>
            <person name="Wiegand S."/>
            <person name="Jogler M."/>
            <person name="Boedeker C."/>
            <person name="Pinto D."/>
            <person name="Vollmers J."/>
            <person name="Rivas-Marin E."/>
            <person name="Kohn T."/>
            <person name="Peeters S.H."/>
            <person name="Heuer A."/>
            <person name="Rast P."/>
            <person name="Oberbeckmann S."/>
            <person name="Bunk B."/>
            <person name="Jeske O."/>
            <person name="Meyerdierks A."/>
            <person name="Storesund J.E."/>
            <person name="Kallscheuer N."/>
            <person name="Luecker S."/>
            <person name="Lage O.M."/>
            <person name="Pohl T."/>
            <person name="Merkel B.J."/>
            <person name="Hornburger P."/>
            <person name="Mueller R.-W."/>
            <person name="Bruemmer F."/>
            <person name="Labrenz M."/>
            <person name="Spormann A.M."/>
            <person name="Op den Camp H."/>
            <person name="Overmann J."/>
            <person name="Amann R."/>
            <person name="Jetten M.S.M."/>
            <person name="Mascher T."/>
            <person name="Medema M.H."/>
            <person name="Devos D.P."/>
            <person name="Kaster A.-K."/>
            <person name="Ovreas L."/>
            <person name="Rohde M."/>
            <person name="Galperin M.Y."/>
            <person name="Jogler C."/>
        </authorList>
    </citation>
    <scope>NUCLEOTIDE SEQUENCE [LARGE SCALE GENOMIC DNA]</scope>
    <source>
        <strain evidence="9 10">HG15A2</strain>
    </source>
</reference>
<dbReference type="PROSITE" id="PS51202">
    <property type="entry name" value="RCK_C"/>
    <property type="match status" value="2"/>
</dbReference>
<dbReference type="GO" id="GO:0015079">
    <property type="term" value="F:potassium ion transmembrane transporter activity"/>
    <property type="evidence" value="ECO:0007669"/>
    <property type="project" value="InterPro"/>
</dbReference>
<dbReference type="OrthoDB" id="9775180at2"/>
<dbReference type="PROSITE" id="PS51201">
    <property type="entry name" value="RCK_N"/>
    <property type="match status" value="2"/>
</dbReference>
<sequence length="445" mass="47229">MRIVVLGAGTVGSSISSLLCLHRHSLTIIDTNADRVKQLNETIDARAITGSASQSSVLFQAGIGSADLVLAVTGDDEVNIVAASMGKAMGAKRAVARVYAPVFRDLSTFDYQRHFGIDRLLSLEHLTAMELARRIRHPGSVAVESLSGGDLEVHELLVSDSGTGIGKSLKDLSMPRGVRIGSIARDGRTWIAGAGDEIQAGDRLTILGKRTEVEDIKELFCAKANTKLGVVIAGGGETGYHLAATLEGPRIAVVLMERDRERCEFLAEHLKHTVVVNRDATRRVNLEEERVGSADVFVSCTGDDETNIVAAVEARDVGAKIVMSLVGRPDYAHVVSKLGIDHTVSPREVVAKQVLGYLTSGAVVSKTPLSVDSQLSILELEVAEGSLATEHVLAGLNLPEQCLIAAVIREGYASVPGADDHLQAGDTVVVLLADEVHSEAVALFE</sequence>
<keyword evidence="5" id="KW-0520">NAD</keyword>
<dbReference type="AlphaFoldDB" id="A0A517MU40"/>
<evidence type="ECO:0000256" key="4">
    <source>
        <dbReference type="ARBA" id="ARBA00022958"/>
    </source>
</evidence>
<dbReference type="InterPro" id="IPR036721">
    <property type="entry name" value="RCK_C_sf"/>
</dbReference>
<dbReference type="PANTHER" id="PTHR43833">
    <property type="entry name" value="POTASSIUM CHANNEL PROTEIN 2-RELATED-RELATED"/>
    <property type="match status" value="1"/>
</dbReference>
<evidence type="ECO:0000259" key="8">
    <source>
        <dbReference type="PROSITE" id="PS51202"/>
    </source>
</evidence>
<dbReference type="InterPro" id="IPR050721">
    <property type="entry name" value="Trk_Ktr_HKT_K-transport"/>
</dbReference>
<accession>A0A517MU40</accession>
<dbReference type="Gene3D" id="3.40.50.720">
    <property type="entry name" value="NAD(P)-binding Rossmann-like Domain"/>
    <property type="match status" value="2"/>
</dbReference>
<dbReference type="NCBIfam" id="NF007039">
    <property type="entry name" value="PRK09496.3-2"/>
    <property type="match status" value="1"/>
</dbReference>
<dbReference type="PANTHER" id="PTHR43833:SF5">
    <property type="entry name" value="TRK SYSTEM POTASSIUM UPTAKE PROTEIN TRKA"/>
    <property type="match status" value="1"/>
</dbReference>
<dbReference type="InterPro" id="IPR006036">
    <property type="entry name" value="K_uptake_TrkA"/>
</dbReference>
<organism evidence="9 10">
    <name type="scientific">Adhaeretor mobilis</name>
    <dbReference type="NCBI Taxonomy" id="1930276"/>
    <lineage>
        <taxon>Bacteria</taxon>
        <taxon>Pseudomonadati</taxon>
        <taxon>Planctomycetota</taxon>
        <taxon>Planctomycetia</taxon>
        <taxon>Pirellulales</taxon>
        <taxon>Lacipirellulaceae</taxon>
        <taxon>Adhaeretor</taxon>
    </lineage>
</organism>
<evidence type="ECO:0000313" key="10">
    <source>
        <dbReference type="Proteomes" id="UP000319852"/>
    </source>
</evidence>
<keyword evidence="3" id="KW-0633">Potassium transport</keyword>
<feature type="domain" description="RCK N-terminal" evidence="7">
    <location>
        <begin position="1"/>
        <end position="121"/>
    </location>
</feature>
<dbReference type="InterPro" id="IPR036291">
    <property type="entry name" value="NAD(P)-bd_dom_sf"/>
</dbReference>
<keyword evidence="6" id="KW-0406">Ion transport</keyword>
<dbReference type="Gene3D" id="3.30.70.1450">
    <property type="entry name" value="Regulator of K+ conductance, C-terminal domain"/>
    <property type="match status" value="2"/>
</dbReference>
<feature type="domain" description="RCK C-terminal" evidence="8">
    <location>
        <begin position="364"/>
        <end position="445"/>
    </location>
</feature>
<dbReference type="Pfam" id="PF02080">
    <property type="entry name" value="TrkA_C"/>
    <property type="match status" value="2"/>
</dbReference>
<evidence type="ECO:0000256" key="6">
    <source>
        <dbReference type="ARBA" id="ARBA00023065"/>
    </source>
</evidence>
<dbReference type="PRINTS" id="PR00335">
    <property type="entry name" value="KUPTAKETRKA"/>
</dbReference>
<feature type="domain" description="RCK C-terminal" evidence="8">
    <location>
        <begin position="141"/>
        <end position="222"/>
    </location>
</feature>
<dbReference type="Proteomes" id="UP000319852">
    <property type="component" value="Chromosome"/>
</dbReference>
<dbReference type="InterPro" id="IPR006037">
    <property type="entry name" value="RCK_C"/>
</dbReference>
<dbReference type="SUPFAM" id="SSF116726">
    <property type="entry name" value="TrkA C-terminal domain-like"/>
    <property type="match status" value="2"/>
</dbReference>
<protein>
    <recommendedName>
        <fullName evidence="1">Trk system potassium uptake protein TrkA</fullName>
    </recommendedName>
</protein>
<evidence type="ECO:0000313" key="9">
    <source>
        <dbReference type="EMBL" id="QDS98382.1"/>
    </source>
</evidence>
<dbReference type="RefSeq" id="WP_145059488.1">
    <property type="nucleotide sequence ID" value="NZ_CP036263.1"/>
</dbReference>
<gene>
    <name evidence="9" type="primary">trkA</name>
    <name evidence="9" type="ORF">HG15A2_16560</name>
</gene>
<keyword evidence="10" id="KW-1185">Reference proteome</keyword>
<evidence type="ECO:0000259" key="7">
    <source>
        <dbReference type="PROSITE" id="PS51201"/>
    </source>
</evidence>
<dbReference type="Pfam" id="PF02254">
    <property type="entry name" value="TrkA_N"/>
    <property type="match status" value="2"/>
</dbReference>
<evidence type="ECO:0000256" key="2">
    <source>
        <dbReference type="ARBA" id="ARBA00022448"/>
    </source>
</evidence>
<dbReference type="GO" id="GO:0005886">
    <property type="term" value="C:plasma membrane"/>
    <property type="evidence" value="ECO:0007669"/>
    <property type="project" value="InterPro"/>
</dbReference>
<keyword evidence="4" id="KW-0630">Potassium</keyword>
<dbReference type="SUPFAM" id="SSF51735">
    <property type="entry name" value="NAD(P)-binding Rossmann-fold domains"/>
    <property type="match status" value="2"/>
</dbReference>
<evidence type="ECO:0000256" key="1">
    <source>
        <dbReference type="ARBA" id="ARBA00017378"/>
    </source>
</evidence>
<dbReference type="KEGG" id="amob:HG15A2_16560"/>
<feature type="domain" description="RCK N-terminal" evidence="7">
    <location>
        <begin position="227"/>
        <end position="344"/>
    </location>
</feature>
<proteinExistence type="predicted"/>
<name>A0A517MU40_9BACT</name>